<evidence type="ECO:0000256" key="1">
    <source>
        <dbReference type="SAM" id="Phobius"/>
    </source>
</evidence>
<dbReference type="Proteomes" id="UP000241890">
    <property type="component" value="Unassembled WGS sequence"/>
</dbReference>
<sequence length="48" mass="5559">DSFELLLKFINVVFFFKKVIIIITIIAVSFNTIFNRGFTTKLLYDAIA</sequence>
<evidence type="ECO:0000313" key="3">
    <source>
        <dbReference type="Proteomes" id="UP000241890"/>
    </source>
</evidence>
<keyword evidence="1" id="KW-0812">Transmembrane</keyword>
<evidence type="ECO:0000313" key="2">
    <source>
        <dbReference type="EMBL" id="GBG35254.1"/>
    </source>
</evidence>
<keyword evidence="1" id="KW-0472">Membrane</keyword>
<comment type="caution">
    <text evidence="2">The sequence shown here is derived from an EMBL/GenBank/DDBJ whole genome shotgun (WGS) entry which is preliminary data.</text>
</comment>
<reference evidence="2 3" key="1">
    <citation type="submission" date="2017-12" db="EMBL/GenBank/DDBJ databases">
        <title>Sequencing, de novo assembly and annotation of complete genome of a new Thraustochytrid species, strain FCC1311.</title>
        <authorList>
            <person name="Sedici K."/>
            <person name="Godart F."/>
            <person name="Aiese Cigliano R."/>
            <person name="Sanseverino W."/>
            <person name="Barakat M."/>
            <person name="Ortet P."/>
            <person name="Marechal E."/>
            <person name="Cagnac O."/>
            <person name="Amato A."/>
        </authorList>
    </citation>
    <scope>NUCLEOTIDE SEQUENCE [LARGE SCALE GENOMIC DNA]</scope>
</reference>
<keyword evidence="1" id="KW-1133">Transmembrane helix</keyword>
<feature type="non-terminal residue" evidence="2">
    <location>
        <position position="1"/>
    </location>
</feature>
<accession>A0A2R5H469</accession>
<dbReference type="InParanoid" id="A0A2R5H469"/>
<organism evidence="2 3">
    <name type="scientific">Hondaea fermentalgiana</name>
    <dbReference type="NCBI Taxonomy" id="2315210"/>
    <lineage>
        <taxon>Eukaryota</taxon>
        <taxon>Sar</taxon>
        <taxon>Stramenopiles</taxon>
        <taxon>Bigyra</taxon>
        <taxon>Labyrinthulomycetes</taxon>
        <taxon>Thraustochytrida</taxon>
        <taxon>Thraustochytriidae</taxon>
        <taxon>Hondaea</taxon>
    </lineage>
</organism>
<dbReference type="EMBL" id="BEYU01000551">
    <property type="protein sequence ID" value="GBG35254.1"/>
    <property type="molecule type" value="Genomic_DNA"/>
</dbReference>
<gene>
    <name evidence="2" type="ORF">FCC1311_114772</name>
</gene>
<feature type="transmembrane region" description="Helical" evidence="1">
    <location>
        <begin position="12"/>
        <end position="34"/>
    </location>
</feature>
<keyword evidence="3" id="KW-1185">Reference proteome</keyword>
<protein>
    <submittedName>
        <fullName evidence="2">Uncharacterized protein</fullName>
    </submittedName>
</protein>
<name>A0A2R5H469_9STRA</name>
<proteinExistence type="predicted"/>
<dbReference type="AlphaFoldDB" id="A0A2R5H469"/>